<name>A0A1M6E3U1_9BACT</name>
<evidence type="ECO:0000313" key="3">
    <source>
        <dbReference type="Proteomes" id="UP000184050"/>
    </source>
</evidence>
<dbReference type="EMBL" id="FQZE01000006">
    <property type="protein sequence ID" value="SHI80162.1"/>
    <property type="molecule type" value="Genomic_DNA"/>
</dbReference>
<dbReference type="AlphaFoldDB" id="A0A1M6E3U1"/>
<organism evidence="2 3">
    <name type="scientific">Tangfeifania diversioriginum</name>
    <dbReference type="NCBI Taxonomy" id="1168035"/>
    <lineage>
        <taxon>Bacteria</taxon>
        <taxon>Pseudomonadati</taxon>
        <taxon>Bacteroidota</taxon>
        <taxon>Bacteroidia</taxon>
        <taxon>Marinilabiliales</taxon>
        <taxon>Prolixibacteraceae</taxon>
        <taxon>Tangfeifania</taxon>
    </lineage>
</organism>
<protein>
    <submittedName>
        <fullName evidence="2">Uncharacterized protein</fullName>
    </submittedName>
</protein>
<proteinExistence type="predicted"/>
<evidence type="ECO:0000256" key="1">
    <source>
        <dbReference type="SAM" id="Phobius"/>
    </source>
</evidence>
<accession>A0A1M6E3U1</accession>
<dbReference type="Proteomes" id="UP000184050">
    <property type="component" value="Unassembled WGS sequence"/>
</dbReference>
<gene>
    <name evidence="2" type="ORF">SAMN05444280_10652</name>
</gene>
<keyword evidence="1" id="KW-1133">Transmembrane helix</keyword>
<keyword evidence="1" id="KW-0812">Transmembrane</keyword>
<keyword evidence="3" id="KW-1185">Reference proteome</keyword>
<dbReference type="OrthoDB" id="9814988at2"/>
<sequence length="60" mass="6852">MKRILQMISLAGLLLTIVPPILFFHGNVSHTTQNMLMLIGAFTWFISAFFWLGKKSKVEN</sequence>
<feature type="transmembrane region" description="Helical" evidence="1">
    <location>
        <begin position="33"/>
        <end position="52"/>
    </location>
</feature>
<keyword evidence="1" id="KW-0472">Membrane</keyword>
<reference evidence="2 3" key="1">
    <citation type="submission" date="2016-11" db="EMBL/GenBank/DDBJ databases">
        <authorList>
            <person name="Jaros S."/>
            <person name="Januszkiewicz K."/>
            <person name="Wedrychowicz H."/>
        </authorList>
    </citation>
    <scope>NUCLEOTIDE SEQUENCE [LARGE SCALE GENOMIC DNA]</scope>
    <source>
        <strain evidence="2 3">DSM 27063</strain>
    </source>
</reference>
<dbReference type="RefSeq" id="WP_073166793.1">
    <property type="nucleotide sequence ID" value="NZ_FQZE01000006.1"/>
</dbReference>
<evidence type="ECO:0000313" key="2">
    <source>
        <dbReference type="EMBL" id="SHI80162.1"/>
    </source>
</evidence>